<dbReference type="RefSeq" id="WP_071926418.1">
    <property type="nucleotide sequence ID" value="NZ_CP018082.1"/>
</dbReference>
<protein>
    <submittedName>
        <fullName evidence="3">Porin</fullName>
    </submittedName>
</protein>
<dbReference type="KEGG" id="nsl:BOX37_03760"/>
<dbReference type="InterPro" id="IPR015286">
    <property type="entry name" value="Porin_fam_mycobact-type"/>
</dbReference>
<reference evidence="3" key="1">
    <citation type="submission" date="2016-11" db="EMBL/GenBank/DDBJ databases">
        <authorList>
            <person name="Jaros S."/>
            <person name="Januszkiewicz K."/>
            <person name="Wedrychowicz H."/>
        </authorList>
    </citation>
    <scope>NUCLEOTIDE SEQUENCE [LARGE SCALE GENOMIC DNA]</scope>
    <source>
        <strain evidence="3">Y48</strain>
    </source>
</reference>
<evidence type="ECO:0000313" key="4">
    <source>
        <dbReference type="Proteomes" id="UP000183810"/>
    </source>
</evidence>
<dbReference type="Gene3D" id="2.60.40.1650">
    <property type="entry name" value="Porin MspA (Ig-like beta-sandwich domain)"/>
    <property type="match status" value="1"/>
</dbReference>
<organism evidence="3 4">
    <name type="scientific">Nocardia mangyaensis</name>
    <dbReference type="NCBI Taxonomy" id="2213200"/>
    <lineage>
        <taxon>Bacteria</taxon>
        <taxon>Bacillati</taxon>
        <taxon>Actinomycetota</taxon>
        <taxon>Actinomycetes</taxon>
        <taxon>Mycobacteriales</taxon>
        <taxon>Nocardiaceae</taxon>
        <taxon>Nocardia</taxon>
    </lineage>
</organism>
<dbReference type="Gene3D" id="2.10.300.10">
    <property type="entry name" value="Porin MspA ribbon domain"/>
    <property type="match status" value="1"/>
</dbReference>
<keyword evidence="1 2" id="KW-0732">Signal</keyword>
<accession>A0A1J0VMG7</accession>
<name>A0A1J0VMG7_9NOCA</name>
<evidence type="ECO:0000256" key="1">
    <source>
        <dbReference type="ARBA" id="ARBA00022729"/>
    </source>
</evidence>
<feature type="signal peptide" evidence="2">
    <location>
        <begin position="1"/>
        <end position="34"/>
    </location>
</feature>
<dbReference type="OrthoDB" id="4569497at2"/>
<keyword evidence="4" id="KW-1185">Reference proteome</keyword>
<dbReference type="EMBL" id="CP018082">
    <property type="protein sequence ID" value="APE33227.1"/>
    <property type="molecule type" value="Genomic_DNA"/>
</dbReference>
<dbReference type="SUPFAM" id="SSF56959">
    <property type="entry name" value="Leukocidin-like"/>
    <property type="match status" value="1"/>
</dbReference>
<dbReference type="AlphaFoldDB" id="A0A1J0VMG7"/>
<evidence type="ECO:0000256" key="2">
    <source>
        <dbReference type="SAM" id="SignalP"/>
    </source>
</evidence>
<dbReference type="InterPro" id="IPR036435">
    <property type="entry name" value="Leukocidin/porin_MspA_sf"/>
</dbReference>
<dbReference type="Pfam" id="PF09203">
    <property type="entry name" value="MspA"/>
    <property type="match status" value="1"/>
</dbReference>
<evidence type="ECO:0000313" key="3">
    <source>
        <dbReference type="EMBL" id="APE33227.1"/>
    </source>
</evidence>
<sequence length="208" mass="21925">MRETTRRARGMFRTLTVATAVAVGLTLGNGPASAEIDSTAHIVDGDGLTIEAIQEDTRIEFVPPLDGNPLTREWFHNGTAAFKISGEDADEFEGEITVGYQVGYPASFDGKLTFAWSTPGLEIDFDGGGTIDSLIPQAGVELEVGFGPGLETVEAATGEISGDEGFIRMHGFHGTVTGVVGPTNIRPFVTVTSANGDSVTTYGKPWTL</sequence>
<feature type="chain" id="PRO_5012452978" evidence="2">
    <location>
        <begin position="35"/>
        <end position="208"/>
    </location>
</feature>
<dbReference type="Proteomes" id="UP000183810">
    <property type="component" value="Chromosome"/>
</dbReference>
<gene>
    <name evidence="3" type="ORF">BOX37_03760</name>
</gene>
<proteinExistence type="predicted"/>